<comment type="caution">
    <text evidence="1">The sequence shown here is derived from an EMBL/GenBank/DDBJ whole genome shotgun (WGS) entry which is preliminary data.</text>
</comment>
<dbReference type="RefSeq" id="WP_168412764.1">
    <property type="nucleotide sequence ID" value="NZ_JAAXPW010000041.1"/>
</dbReference>
<dbReference type="EMBL" id="JACHGZ010000044">
    <property type="protein sequence ID" value="MBB5150276.1"/>
    <property type="molecule type" value="Genomic_DNA"/>
</dbReference>
<name>A0A840Q5P1_URETH</name>
<gene>
    <name evidence="1" type="ORF">HNR36_002676</name>
</gene>
<organism evidence="1 2">
    <name type="scientific">Ureibacillus thermosphaericus</name>
    <dbReference type="NCBI Taxonomy" id="51173"/>
    <lineage>
        <taxon>Bacteria</taxon>
        <taxon>Bacillati</taxon>
        <taxon>Bacillota</taxon>
        <taxon>Bacilli</taxon>
        <taxon>Bacillales</taxon>
        <taxon>Caryophanaceae</taxon>
        <taxon>Ureibacillus</taxon>
    </lineage>
</organism>
<accession>A0A840Q5P1</accession>
<proteinExistence type="predicted"/>
<dbReference type="AlphaFoldDB" id="A0A840Q5P1"/>
<keyword evidence="2" id="KW-1185">Reference proteome</keyword>
<reference evidence="1 2" key="1">
    <citation type="submission" date="2020-08" db="EMBL/GenBank/DDBJ databases">
        <title>Genomic Encyclopedia of Type Strains, Phase IV (KMG-IV): sequencing the most valuable type-strain genomes for metagenomic binning, comparative biology and taxonomic classification.</title>
        <authorList>
            <person name="Goeker M."/>
        </authorList>
    </citation>
    <scope>NUCLEOTIDE SEQUENCE [LARGE SCALE GENOMIC DNA]</scope>
    <source>
        <strain evidence="1 2">DSM 10633</strain>
    </source>
</reference>
<evidence type="ECO:0000313" key="2">
    <source>
        <dbReference type="Proteomes" id="UP000557217"/>
    </source>
</evidence>
<evidence type="ECO:0000313" key="1">
    <source>
        <dbReference type="EMBL" id="MBB5150276.1"/>
    </source>
</evidence>
<protein>
    <submittedName>
        <fullName evidence="1">Uncharacterized protein</fullName>
    </submittedName>
</protein>
<sequence>MAKKQITFQSSRDVRLYLASLLVRVEKDEIDRKKAEILSNIAYKIQTSISGELKERELAQAEELARQIEMGRK</sequence>
<dbReference type="Proteomes" id="UP000557217">
    <property type="component" value="Unassembled WGS sequence"/>
</dbReference>